<dbReference type="EMBL" id="CM056813">
    <property type="protein sequence ID" value="KAJ8639882.1"/>
    <property type="molecule type" value="Genomic_DNA"/>
</dbReference>
<sequence length="121" mass="12041">MSCFLSTLHPTRTSPIPTSLKICDAATLSSFNPLRNRQSSDAAMVGAAMVGAAIKSSAACCTDQEGGALLTAGDAHAVAKNPPIGSEVGAALGVFGPLVAVADDGLVDGDPALTRMITDLG</sequence>
<keyword evidence="2" id="KW-1185">Reference proteome</keyword>
<accession>A0ACC2M2A5</accession>
<organism evidence="1 2">
    <name type="scientific">Persea americana</name>
    <name type="common">Avocado</name>
    <dbReference type="NCBI Taxonomy" id="3435"/>
    <lineage>
        <taxon>Eukaryota</taxon>
        <taxon>Viridiplantae</taxon>
        <taxon>Streptophyta</taxon>
        <taxon>Embryophyta</taxon>
        <taxon>Tracheophyta</taxon>
        <taxon>Spermatophyta</taxon>
        <taxon>Magnoliopsida</taxon>
        <taxon>Magnoliidae</taxon>
        <taxon>Laurales</taxon>
        <taxon>Lauraceae</taxon>
        <taxon>Persea</taxon>
    </lineage>
</organism>
<evidence type="ECO:0000313" key="2">
    <source>
        <dbReference type="Proteomes" id="UP001234297"/>
    </source>
</evidence>
<dbReference type="Proteomes" id="UP001234297">
    <property type="component" value="Chromosome 5"/>
</dbReference>
<comment type="caution">
    <text evidence="1">The sequence shown here is derived from an EMBL/GenBank/DDBJ whole genome shotgun (WGS) entry which is preliminary data.</text>
</comment>
<gene>
    <name evidence="1" type="ORF">MRB53_016576</name>
</gene>
<name>A0ACC2M2A5_PERAE</name>
<proteinExistence type="predicted"/>
<protein>
    <submittedName>
        <fullName evidence="1">Uncharacterized protein</fullName>
    </submittedName>
</protein>
<evidence type="ECO:0000313" key="1">
    <source>
        <dbReference type="EMBL" id="KAJ8639882.1"/>
    </source>
</evidence>
<reference evidence="1 2" key="1">
    <citation type="journal article" date="2022" name="Hortic Res">
        <title>A haplotype resolved chromosomal level avocado genome allows analysis of novel avocado genes.</title>
        <authorList>
            <person name="Nath O."/>
            <person name="Fletcher S.J."/>
            <person name="Hayward A."/>
            <person name="Shaw L.M."/>
            <person name="Masouleh A.K."/>
            <person name="Furtado A."/>
            <person name="Henry R.J."/>
            <person name="Mitter N."/>
        </authorList>
    </citation>
    <scope>NUCLEOTIDE SEQUENCE [LARGE SCALE GENOMIC DNA]</scope>
    <source>
        <strain evidence="2">cv. Hass</strain>
    </source>
</reference>